<sequence length="106" mass="12292">MHMTTRLLQSCRITLFSRNGCGLCMQARAVLSDVWDERPFAFKEVDIIKPESQAWRDIYEFDVPVIHISKAKHPEEDSSLSSKAVKLMHRFRPEDVKAKMNLVENS</sequence>
<keyword evidence="1" id="KW-0249">Electron transport</keyword>
<dbReference type="AlphaFoldDB" id="A0AA40BA00"/>
<proteinExistence type="inferred from homology"/>
<dbReference type="InterPro" id="IPR008554">
    <property type="entry name" value="Glutaredoxin-like"/>
</dbReference>
<reference evidence="2" key="1">
    <citation type="submission" date="2023-06" db="EMBL/GenBank/DDBJ databases">
        <title>Genome-scale phylogeny and comparative genomics of the fungal order Sordariales.</title>
        <authorList>
            <consortium name="Lawrence Berkeley National Laboratory"/>
            <person name="Hensen N."/>
            <person name="Bonometti L."/>
            <person name="Westerberg I."/>
            <person name="Brannstrom I.O."/>
            <person name="Guillou S."/>
            <person name="Cros-Aarteil S."/>
            <person name="Calhoun S."/>
            <person name="Haridas S."/>
            <person name="Kuo A."/>
            <person name="Mondo S."/>
            <person name="Pangilinan J."/>
            <person name="Riley R."/>
            <person name="Labutti K."/>
            <person name="Andreopoulos B."/>
            <person name="Lipzen A."/>
            <person name="Chen C."/>
            <person name="Yanf M."/>
            <person name="Daum C."/>
            <person name="Ng V."/>
            <person name="Clum A."/>
            <person name="Steindorff A."/>
            <person name="Ohm R."/>
            <person name="Martin F."/>
            <person name="Silar P."/>
            <person name="Natvig D."/>
            <person name="Lalanne C."/>
            <person name="Gautier V."/>
            <person name="Ament-Velasquez S.L."/>
            <person name="Kruys A."/>
            <person name="Hutchinson M.I."/>
            <person name="Powell A.J."/>
            <person name="Barry K."/>
            <person name="Miller A.N."/>
            <person name="Grigoriev I.V."/>
            <person name="Debuchy R."/>
            <person name="Gladieux P."/>
            <person name="Thoren M.H."/>
            <person name="Johannesson H."/>
        </authorList>
    </citation>
    <scope>NUCLEOTIDE SEQUENCE</scope>
    <source>
        <strain evidence="2">SMH4607-1</strain>
    </source>
</reference>
<dbReference type="PANTHER" id="PTHR33558">
    <property type="entry name" value="GLUTAREDOXIN-LIKE PROTEIN C5ORF63 HOMOLOG"/>
    <property type="match status" value="1"/>
</dbReference>
<dbReference type="SUPFAM" id="SSF52833">
    <property type="entry name" value="Thioredoxin-like"/>
    <property type="match status" value="1"/>
</dbReference>
<dbReference type="PANTHER" id="PTHR33558:SF1">
    <property type="entry name" value="GLUTAREDOXIN-LIKE PROTEIN C5ORF63 HOMOLOG"/>
    <property type="match status" value="1"/>
</dbReference>
<gene>
    <name evidence="2" type="ORF">B0H67DRAFT_479283</name>
</gene>
<dbReference type="InterPro" id="IPR052565">
    <property type="entry name" value="Glutaredoxin-like_YDR286C"/>
</dbReference>
<evidence type="ECO:0000256" key="1">
    <source>
        <dbReference type="RuleBase" id="RU363082"/>
    </source>
</evidence>
<name>A0AA40BA00_9PEZI</name>
<evidence type="ECO:0000313" key="2">
    <source>
        <dbReference type="EMBL" id="KAK0730456.1"/>
    </source>
</evidence>
<accession>A0AA40BA00</accession>
<dbReference type="Pfam" id="PF05768">
    <property type="entry name" value="Glrx-like"/>
    <property type="match status" value="1"/>
</dbReference>
<comment type="caution">
    <text evidence="2">The sequence shown here is derived from an EMBL/GenBank/DDBJ whole genome shotgun (WGS) entry which is preliminary data.</text>
</comment>
<evidence type="ECO:0000313" key="3">
    <source>
        <dbReference type="Proteomes" id="UP001172102"/>
    </source>
</evidence>
<protein>
    <recommendedName>
        <fullName evidence="1">Glutaredoxin-like protein</fullName>
    </recommendedName>
</protein>
<organism evidence="2 3">
    <name type="scientific">Lasiosphaeris hirsuta</name>
    <dbReference type="NCBI Taxonomy" id="260670"/>
    <lineage>
        <taxon>Eukaryota</taxon>
        <taxon>Fungi</taxon>
        <taxon>Dikarya</taxon>
        <taxon>Ascomycota</taxon>
        <taxon>Pezizomycotina</taxon>
        <taxon>Sordariomycetes</taxon>
        <taxon>Sordariomycetidae</taxon>
        <taxon>Sordariales</taxon>
        <taxon>Lasiosphaeriaceae</taxon>
        <taxon>Lasiosphaeris</taxon>
    </lineage>
</organism>
<keyword evidence="3" id="KW-1185">Reference proteome</keyword>
<dbReference type="Proteomes" id="UP001172102">
    <property type="component" value="Unassembled WGS sequence"/>
</dbReference>
<comment type="similarity">
    <text evidence="1">Belongs to the glutaredoxin family.</text>
</comment>
<dbReference type="Gene3D" id="3.40.30.10">
    <property type="entry name" value="Glutaredoxin"/>
    <property type="match status" value="1"/>
</dbReference>
<keyword evidence="1" id="KW-0813">Transport</keyword>
<dbReference type="InterPro" id="IPR036249">
    <property type="entry name" value="Thioredoxin-like_sf"/>
</dbReference>
<dbReference type="EMBL" id="JAUKUA010000001">
    <property type="protein sequence ID" value="KAK0730456.1"/>
    <property type="molecule type" value="Genomic_DNA"/>
</dbReference>